<reference evidence="2" key="1">
    <citation type="submission" date="2020-10" db="EMBL/GenBank/DDBJ databases">
        <title>Microbiome of the Black Sea water column analyzed by genome centric metagenomics.</title>
        <authorList>
            <person name="Cabello-Yeves P.J."/>
            <person name="Callieri C."/>
            <person name="Picazo A."/>
            <person name="Mehrshad M."/>
            <person name="Haro-Moreno J.M."/>
            <person name="Roda-Garcia J."/>
            <person name="Dzembekova N."/>
            <person name="Slabakova V."/>
            <person name="Slabakova N."/>
            <person name="Moncheva S."/>
            <person name="Rodriguez-Valera F."/>
        </authorList>
    </citation>
    <scope>NUCLEOTIDE SEQUENCE</scope>
    <source>
        <strain evidence="2">BS307-5m-G49</strain>
    </source>
</reference>
<evidence type="ECO:0000313" key="3">
    <source>
        <dbReference type="Proteomes" id="UP000744438"/>
    </source>
</evidence>
<keyword evidence="1" id="KW-1133">Transmembrane helix</keyword>
<keyword evidence="1" id="KW-0812">Transmembrane</keyword>
<evidence type="ECO:0000313" key="2">
    <source>
        <dbReference type="EMBL" id="MBL6811676.1"/>
    </source>
</evidence>
<dbReference type="Proteomes" id="UP000744438">
    <property type="component" value="Unassembled WGS sequence"/>
</dbReference>
<dbReference type="EMBL" id="JADHQC010000008">
    <property type="protein sequence ID" value="MBL6811676.1"/>
    <property type="molecule type" value="Genomic_DNA"/>
</dbReference>
<gene>
    <name evidence="2" type="ORF">ISQ63_02195</name>
</gene>
<keyword evidence="1" id="KW-0472">Membrane</keyword>
<protein>
    <submittedName>
        <fullName evidence="2">Uncharacterized protein</fullName>
    </submittedName>
</protein>
<accession>A0A937I780</accession>
<feature type="transmembrane region" description="Helical" evidence="1">
    <location>
        <begin position="58"/>
        <end position="82"/>
    </location>
</feature>
<name>A0A937I780_9GAMM</name>
<evidence type="ECO:0000256" key="1">
    <source>
        <dbReference type="SAM" id="Phobius"/>
    </source>
</evidence>
<feature type="transmembrane region" description="Helical" evidence="1">
    <location>
        <begin position="121"/>
        <end position="139"/>
    </location>
</feature>
<feature type="transmembrane region" description="Helical" evidence="1">
    <location>
        <begin position="88"/>
        <end position="109"/>
    </location>
</feature>
<proteinExistence type="predicted"/>
<comment type="caution">
    <text evidence="2">The sequence shown here is derived from an EMBL/GenBank/DDBJ whole genome shotgun (WGS) entry which is preliminary data.</text>
</comment>
<dbReference type="AlphaFoldDB" id="A0A937I780"/>
<feature type="transmembrane region" description="Helical" evidence="1">
    <location>
        <begin position="222"/>
        <end position="244"/>
    </location>
</feature>
<feature type="transmembrane region" description="Helical" evidence="1">
    <location>
        <begin position="251"/>
        <end position="271"/>
    </location>
</feature>
<feature type="transmembrane region" description="Helical" evidence="1">
    <location>
        <begin position="196"/>
        <end position="216"/>
    </location>
</feature>
<organism evidence="2 3">
    <name type="scientific">SAR86 cluster bacterium</name>
    <dbReference type="NCBI Taxonomy" id="2030880"/>
    <lineage>
        <taxon>Bacteria</taxon>
        <taxon>Pseudomonadati</taxon>
        <taxon>Pseudomonadota</taxon>
        <taxon>Gammaproteobacteria</taxon>
        <taxon>SAR86 cluster</taxon>
    </lineage>
</organism>
<feature type="transmembrane region" description="Helical" evidence="1">
    <location>
        <begin position="7"/>
        <end position="24"/>
    </location>
</feature>
<feature type="transmembrane region" description="Helical" evidence="1">
    <location>
        <begin position="159"/>
        <end position="184"/>
    </location>
</feature>
<sequence>MRIAKYPFAVLSAALFTVMLMTPISSLSNLIWLASVDMPVGLISSLEVILFDFQRLGIALFGVIIIGFTVAFTIAGLISKYSSLGGKYLYAVAGSVAIGVALVLMVELLFQTQLLGGNRTLIGKVLHWGAGFLGGYFYFKLISEEKNFTFIIRFLGIFYAYFLLGLVLNWVFTPIIAAADFGFVFNELTSDAQNALLRDFTSFFVATFLFSILGVITLNPVWFFSTGMIYIGAGVFNLVAIYAHGTGFNQIFIGEFVLGSWPIALGLVLYLKQKKTPE</sequence>